<dbReference type="STRING" id="135208.A0A4Y9ZS08"/>
<dbReference type="InterPro" id="IPR035899">
    <property type="entry name" value="DBL_dom_sf"/>
</dbReference>
<dbReference type="Gene3D" id="1.20.900.10">
    <property type="entry name" value="Dbl homology (DH) domain"/>
    <property type="match status" value="1"/>
</dbReference>
<feature type="region of interest" description="Disordered" evidence="3">
    <location>
        <begin position="48"/>
        <end position="74"/>
    </location>
</feature>
<evidence type="ECO:0000259" key="5">
    <source>
        <dbReference type="PROSITE" id="PS50010"/>
    </source>
</evidence>
<dbReference type="Pfam" id="PF00621">
    <property type="entry name" value="RhoGEF"/>
    <property type="match status" value="1"/>
</dbReference>
<dbReference type="AlphaFoldDB" id="A0A4Y9ZS08"/>
<evidence type="ECO:0000313" key="8">
    <source>
        <dbReference type="Proteomes" id="UP000298061"/>
    </source>
</evidence>
<dbReference type="SMART" id="SM00233">
    <property type="entry name" value="PH"/>
    <property type="match status" value="1"/>
</dbReference>
<dbReference type="SUPFAM" id="SSF50729">
    <property type="entry name" value="PH domain-like"/>
    <property type="match status" value="1"/>
</dbReference>
<dbReference type="PROSITE" id="PS50219">
    <property type="entry name" value="CNH"/>
    <property type="match status" value="1"/>
</dbReference>
<dbReference type="Gene3D" id="2.30.29.30">
    <property type="entry name" value="Pleckstrin-homology domain (PH domain)/Phosphotyrosine-binding domain (PTB)"/>
    <property type="match status" value="1"/>
</dbReference>
<name>A0A4Y9ZS08_9AGAM</name>
<evidence type="ECO:0000256" key="2">
    <source>
        <dbReference type="ARBA" id="ARBA00022658"/>
    </source>
</evidence>
<dbReference type="InterPro" id="IPR001849">
    <property type="entry name" value="PH_domain"/>
</dbReference>
<dbReference type="SUPFAM" id="SSF48065">
    <property type="entry name" value="DBL homology domain (DH-domain)"/>
    <property type="match status" value="1"/>
</dbReference>
<evidence type="ECO:0000256" key="1">
    <source>
        <dbReference type="ARBA" id="ARBA00022553"/>
    </source>
</evidence>
<dbReference type="Pfam" id="PF15405">
    <property type="entry name" value="PH_5"/>
    <property type="match status" value="1"/>
</dbReference>
<sequence>MLLDAVLTSNLTPDLMPYMAEPAIHPHANQNPHPYDPSAFYPNAVEHEAHYSRSRSRPSPYTNGNGNGNGITNGERAWRDAHVDEMASNPMFKAFVEQCTRHPDSNRLDMKSFVNRPIPRLARYELLLKGIMESSPEGHEDRDSIPHVIEVIKSLLKETQPGVVSAEQKVELWRYNANLVFKPGEAVDMDLLSENRSLIHAGKLLRQPDTGFEWSGWSELFVLLFDNYLVMTKPKEKDGITKFQVNRRPIPLDLLTLANFTDAPTQRGTGILRGLRGGERGHADSPSVPVPIATPETPSDSRVVYPCTIHHNGRLGGLYTVYAESAQARAEWKEKLEEAIGLRKVVQESNKVFEVETLSADTFLVPSLAAPTHTSWNSENSFTGKVTCSVPFTTADGRALVAVGCAEGVWIGFRHDSRSMRRVLHLKMVTQCAMLEDFGIFLVLADKSLFAYHIEALVPSSPHSANTSQTPQKLNGTKDVHFFSVGSLGGRTLVIYMKKKGLDSVFRVLEPVVGKIQEKAKAPVSLGTRLGFRQQRSEWFRVYRDFFLPSESYDLIFLKARIAILCTKGFEIMDLSDFKSVTIPQRDDPRHEKLAKRCESCRPMGMFRSSENEFLLCYDEFGLYVNRHGDPSRTMGTIEWEGTAERVACHPPYILLFDTRFIEVRRRARDGDEVVCVRLAVEVPCECERADERRRTHHRERNHKVTQDHCGRLDADIDVVFAVLAGVNGV</sequence>
<feature type="domain" description="DH" evidence="5">
    <location>
        <begin position="89"/>
        <end position="162"/>
    </location>
</feature>
<dbReference type="InterPro" id="IPR052233">
    <property type="entry name" value="Rho-type_GEFs"/>
</dbReference>
<dbReference type="InterPro" id="IPR000219">
    <property type="entry name" value="DH_dom"/>
</dbReference>
<dbReference type="Pfam" id="PF00780">
    <property type="entry name" value="CNH"/>
    <property type="match status" value="1"/>
</dbReference>
<protein>
    <recommendedName>
        <fullName evidence="9">DH domain-containing protein</fullName>
    </recommendedName>
</protein>
<organism evidence="7 8">
    <name type="scientific">Hericium alpestre</name>
    <dbReference type="NCBI Taxonomy" id="135208"/>
    <lineage>
        <taxon>Eukaryota</taxon>
        <taxon>Fungi</taxon>
        <taxon>Dikarya</taxon>
        <taxon>Basidiomycota</taxon>
        <taxon>Agaricomycotina</taxon>
        <taxon>Agaricomycetes</taxon>
        <taxon>Russulales</taxon>
        <taxon>Hericiaceae</taxon>
        <taxon>Hericium</taxon>
    </lineage>
</organism>
<keyword evidence="2" id="KW-0344">Guanine-nucleotide releasing factor</keyword>
<evidence type="ECO:0000256" key="3">
    <source>
        <dbReference type="SAM" id="MobiDB-lite"/>
    </source>
</evidence>
<keyword evidence="1" id="KW-0597">Phosphoprotein</keyword>
<dbReference type="SMART" id="SM00036">
    <property type="entry name" value="CNH"/>
    <property type="match status" value="1"/>
</dbReference>
<evidence type="ECO:0008006" key="9">
    <source>
        <dbReference type="Google" id="ProtNLM"/>
    </source>
</evidence>
<evidence type="ECO:0000259" key="4">
    <source>
        <dbReference type="PROSITE" id="PS50003"/>
    </source>
</evidence>
<evidence type="ECO:0000259" key="6">
    <source>
        <dbReference type="PROSITE" id="PS50219"/>
    </source>
</evidence>
<gene>
    <name evidence="7" type="ORF">EWM64_g7731</name>
</gene>
<dbReference type="PROSITE" id="PS50010">
    <property type="entry name" value="DH_2"/>
    <property type="match status" value="1"/>
</dbReference>
<proteinExistence type="predicted"/>
<dbReference type="PROSITE" id="PS50003">
    <property type="entry name" value="PH_DOMAIN"/>
    <property type="match status" value="1"/>
</dbReference>
<dbReference type="GO" id="GO:0005085">
    <property type="term" value="F:guanyl-nucleotide exchange factor activity"/>
    <property type="evidence" value="ECO:0007669"/>
    <property type="project" value="UniProtKB-KW"/>
</dbReference>
<keyword evidence="8" id="KW-1185">Reference proteome</keyword>
<dbReference type="InterPro" id="IPR041675">
    <property type="entry name" value="PH_5"/>
</dbReference>
<dbReference type="EMBL" id="SFCI01001255">
    <property type="protein sequence ID" value="TFY76279.1"/>
    <property type="molecule type" value="Genomic_DNA"/>
</dbReference>
<feature type="domain" description="CNH" evidence="6">
    <location>
        <begin position="383"/>
        <end position="693"/>
    </location>
</feature>
<accession>A0A4Y9ZS08</accession>
<evidence type="ECO:0000313" key="7">
    <source>
        <dbReference type="EMBL" id="TFY76279.1"/>
    </source>
</evidence>
<feature type="domain" description="PH" evidence="4">
    <location>
        <begin position="197"/>
        <end position="341"/>
    </location>
</feature>
<dbReference type="InterPro" id="IPR001180">
    <property type="entry name" value="CNH_dom"/>
</dbReference>
<dbReference type="PANTHER" id="PTHR46572">
    <property type="entry name" value="RHO1 GDP-GTP EXCHANGE PROTEIN 1-RELATED"/>
    <property type="match status" value="1"/>
</dbReference>
<dbReference type="PANTHER" id="PTHR46572:SF1">
    <property type="entry name" value="RHO1 GUANINE NUCLEOTIDE EXCHANGE FACTOR TUS1"/>
    <property type="match status" value="1"/>
</dbReference>
<dbReference type="InterPro" id="IPR011993">
    <property type="entry name" value="PH-like_dom_sf"/>
</dbReference>
<dbReference type="OrthoDB" id="2272012at2759"/>
<dbReference type="Proteomes" id="UP000298061">
    <property type="component" value="Unassembled WGS sequence"/>
</dbReference>
<reference evidence="7 8" key="1">
    <citation type="submission" date="2019-02" db="EMBL/GenBank/DDBJ databases">
        <title>Genome sequencing of the rare red list fungi Hericium alpestre (H. flagellum).</title>
        <authorList>
            <person name="Buettner E."/>
            <person name="Kellner H."/>
        </authorList>
    </citation>
    <scope>NUCLEOTIDE SEQUENCE [LARGE SCALE GENOMIC DNA]</scope>
    <source>
        <strain evidence="7 8">DSM 108284</strain>
    </source>
</reference>
<comment type="caution">
    <text evidence="7">The sequence shown here is derived from an EMBL/GenBank/DDBJ whole genome shotgun (WGS) entry which is preliminary data.</text>
</comment>